<evidence type="ECO:0000256" key="7">
    <source>
        <dbReference type="ARBA" id="ARBA00023136"/>
    </source>
</evidence>
<evidence type="ECO:0000256" key="5">
    <source>
        <dbReference type="ARBA" id="ARBA00022960"/>
    </source>
</evidence>
<dbReference type="OrthoDB" id="2148512at2"/>
<keyword evidence="10" id="KW-1185">Reference proteome</keyword>
<gene>
    <name evidence="9" type="primary">mreD</name>
    <name evidence="9" type="ORF">EJN90_11020</name>
</gene>
<evidence type="ECO:0000256" key="6">
    <source>
        <dbReference type="ARBA" id="ARBA00022989"/>
    </source>
</evidence>
<name>A0A3S9HCK9_9LACT</name>
<evidence type="ECO:0000256" key="2">
    <source>
        <dbReference type="ARBA" id="ARBA00007776"/>
    </source>
</evidence>
<dbReference type="KEGG" id="jeh:EJN90_11020"/>
<keyword evidence="3" id="KW-1003">Cell membrane</keyword>
<dbReference type="GO" id="GO:0005886">
    <property type="term" value="C:plasma membrane"/>
    <property type="evidence" value="ECO:0007669"/>
    <property type="project" value="UniProtKB-SubCell"/>
</dbReference>
<dbReference type="GO" id="GO:0008360">
    <property type="term" value="P:regulation of cell shape"/>
    <property type="evidence" value="ECO:0007669"/>
    <property type="project" value="UniProtKB-KW"/>
</dbReference>
<evidence type="ECO:0000313" key="9">
    <source>
        <dbReference type="EMBL" id="AZP05125.1"/>
    </source>
</evidence>
<dbReference type="RefSeq" id="WP_126111201.1">
    <property type="nucleotide sequence ID" value="NZ_CP034465.1"/>
</dbReference>
<sequence length="175" mass="20432">MSQNRSLNHTYLIPVFIFLALIFDGIVMNLFAEHFISPSYILTPRLLLFVLVVFTIFFPKQPLFLYALLFGIIYDSYYAGILGLYAAGLATVIYLIKRLQTYLNPTVLVSLILFIFADAYLETFIFAMYRLLGYTGMSFQVFLSTRLGPTLLLNIVFFIVCYYPFYRLSQWMYEQ</sequence>
<evidence type="ECO:0000313" key="10">
    <source>
        <dbReference type="Proteomes" id="UP000273326"/>
    </source>
</evidence>
<keyword evidence="4 8" id="KW-0812">Transmembrane</keyword>
<feature type="transmembrane region" description="Helical" evidence="8">
    <location>
        <begin position="147"/>
        <end position="166"/>
    </location>
</feature>
<reference evidence="10" key="1">
    <citation type="submission" date="2018-12" db="EMBL/GenBank/DDBJ databases">
        <title>Complete genome sequencing of Jeotgalibaca sp. H21T32.</title>
        <authorList>
            <person name="Bae J.-W."/>
            <person name="Lee S.-Y."/>
        </authorList>
    </citation>
    <scope>NUCLEOTIDE SEQUENCE [LARGE SCALE GENOMIC DNA]</scope>
    <source>
        <strain evidence="10">H21T32</strain>
    </source>
</reference>
<dbReference type="EMBL" id="CP034465">
    <property type="protein sequence ID" value="AZP05125.1"/>
    <property type="molecule type" value="Genomic_DNA"/>
</dbReference>
<organism evidence="9 10">
    <name type="scientific">Jeotgalibaca ciconiae</name>
    <dbReference type="NCBI Taxonomy" id="2496265"/>
    <lineage>
        <taxon>Bacteria</taxon>
        <taxon>Bacillati</taxon>
        <taxon>Bacillota</taxon>
        <taxon>Bacilli</taxon>
        <taxon>Lactobacillales</taxon>
        <taxon>Carnobacteriaceae</taxon>
        <taxon>Jeotgalibaca</taxon>
    </lineage>
</organism>
<dbReference type="NCBIfam" id="TIGR03426">
    <property type="entry name" value="shape_MreD"/>
    <property type="match status" value="1"/>
</dbReference>
<keyword evidence="5" id="KW-0133">Cell shape</keyword>
<dbReference type="AlphaFoldDB" id="A0A3S9HCK9"/>
<keyword evidence="6 8" id="KW-1133">Transmembrane helix</keyword>
<protein>
    <submittedName>
        <fullName evidence="9">Rod shape-determining protein MreD</fullName>
    </submittedName>
</protein>
<evidence type="ECO:0000256" key="8">
    <source>
        <dbReference type="SAM" id="Phobius"/>
    </source>
</evidence>
<comment type="similarity">
    <text evidence="2">Belongs to the MreD family.</text>
</comment>
<keyword evidence="7 8" id="KW-0472">Membrane</keyword>
<proteinExistence type="inferred from homology"/>
<feature type="transmembrane region" description="Helical" evidence="8">
    <location>
        <begin position="107"/>
        <end position="127"/>
    </location>
</feature>
<dbReference type="Proteomes" id="UP000273326">
    <property type="component" value="Chromosome"/>
</dbReference>
<feature type="transmembrane region" description="Helical" evidence="8">
    <location>
        <begin position="64"/>
        <end position="95"/>
    </location>
</feature>
<dbReference type="Pfam" id="PF04093">
    <property type="entry name" value="MreD"/>
    <property type="match status" value="1"/>
</dbReference>
<comment type="subcellular location">
    <subcellularLocation>
        <location evidence="1">Cell membrane</location>
        <topology evidence="1">Multi-pass membrane protein</topology>
    </subcellularLocation>
</comment>
<evidence type="ECO:0000256" key="1">
    <source>
        <dbReference type="ARBA" id="ARBA00004651"/>
    </source>
</evidence>
<feature type="transmembrane region" description="Helical" evidence="8">
    <location>
        <begin position="39"/>
        <end position="58"/>
    </location>
</feature>
<accession>A0A3S9HCK9</accession>
<evidence type="ECO:0000256" key="3">
    <source>
        <dbReference type="ARBA" id="ARBA00022475"/>
    </source>
</evidence>
<evidence type="ECO:0000256" key="4">
    <source>
        <dbReference type="ARBA" id="ARBA00022692"/>
    </source>
</evidence>
<dbReference type="InterPro" id="IPR007227">
    <property type="entry name" value="Cell_shape_determining_MreD"/>
</dbReference>
<feature type="transmembrane region" description="Helical" evidence="8">
    <location>
        <begin position="12"/>
        <end position="32"/>
    </location>
</feature>